<evidence type="ECO:0000256" key="17">
    <source>
        <dbReference type="ARBA" id="ARBA00023136"/>
    </source>
</evidence>
<dbReference type="GO" id="GO:0051707">
    <property type="term" value="P:response to other organism"/>
    <property type="evidence" value="ECO:0007669"/>
    <property type="project" value="UniProtKB-ARBA"/>
</dbReference>
<comment type="catalytic activity">
    <reaction evidence="21">
        <text>L-seryl-[protein] + ATP = O-phospho-L-seryl-[protein] + ADP + H(+)</text>
        <dbReference type="Rhea" id="RHEA:17989"/>
        <dbReference type="Rhea" id="RHEA-COMP:9863"/>
        <dbReference type="Rhea" id="RHEA-COMP:11604"/>
        <dbReference type="ChEBI" id="CHEBI:15378"/>
        <dbReference type="ChEBI" id="CHEBI:29999"/>
        <dbReference type="ChEBI" id="CHEBI:30616"/>
        <dbReference type="ChEBI" id="CHEBI:83421"/>
        <dbReference type="ChEBI" id="CHEBI:456216"/>
        <dbReference type="EC" id="2.7.11.1"/>
    </reaction>
</comment>
<keyword evidence="13 22" id="KW-0547">Nucleotide-binding</keyword>
<dbReference type="InterPro" id="IPR000719">
    <property type="entry name" value="Prot_kinase_dom"/>
</dbReference>
<keyword evidence="16 23" id="KW-1133">Transmembrane helix</keyword>
<dbReference type="PROSITE" id="PS00107">
    <property type="entry name" value="PROTEIN_KINASE_ATP"/>
    <property type="match status" value="1"/>
</dbReference>
<evidence type="ECO:0000256" key="3">
    <source>
        <dbReference type="ARBA" id="ARBA00009592"/>
    </source>
</evidence>
<evidence type="ECO:0000313" key="26">
    <source>
        <dbReference type="EMBL" id="KAL1533701.1"/>
    </source>
</evidence>
<accession>A0ABD1FPE6</accession>
<comment type="catalytic activity">
    <reaction evidence="20">
        <text>L-threonyl-[protein] + ATP = O-phospho-L-threonyl-[protein] + ADP + H(+)</text>
        <dbReference type="Rhea" id="RHEA:46608"/>
        <dbReference type="Rhea" id="RHEA-COMP:11060"/>
        <dbReference type="Rhea" id="RHEA-COMP:11605"/>
        <dbReference type="ChEBI" id="CHEBI:15378"/>
        <dbReference type="ChEBI" id="CHEBI:30013"/>
        <dbReference type="ChEBI" id="CHEBI:30616"/>
        <dbReference type="ChEBI" id="CHEBI:61977"/>
        <dbReference type="ChEBI" id="CHEBI:456216"/>
        <dbReference type="EC" id="2.7.11.1"/>
    </reaction>
</comment>
<dbReference type="InterPro" id="IPR013210">
    <property type="entry name" value="LRR_N_plant-typ"/>
</dbReference>
<dbReference type="InterPro" id="IPR008271">
    <property type="entry name" value="Ser/Thr_kinase_AS"/>
</dbReference>
<comment type="caution">
    <text evidence="26">The sequence shown here is derived from an EMBL/GenBank/DDBJ whole genome shotgun (WGS) entry which is preliminary data.</text>
</comment>
<dbReference type="FunFam" id="1.10.510.10:FF:000358">
    <property type="entry name" value="Putative leucine-rich repeat receptor-like serine/threonine-protein kinase"/>
    <property type="match status" value="1"/>
</dbReference>
<dbReference type="PROSITE" id="PS00108">
    <property type="entry name" value="PROTEIN_KINASE_ST"/>
    <property type="match status" value="1"/>
</dbReference>
<feature type="binding site" evidence="22">
    <location>
        <position position="781"/>
    </location>
    <ligand>
        <name>ATP</name>
        <dbReference type="ChEBI" id="CHEBI:30616"/>
    </ligand>
</feature>
<evidence type="ECO:0000256" key="23">
    <source>
        <dbReference type="SAM" id="Phobius"/>
    </source>
</evidence>
<evidence type="ECO:0000256" key="20">
    <source>
        <dbReference type="ARBA" id="ARBA00047899"/>
    </source>
</evidence>
<dbReference type="EC" id="2.7.11.1" evidence="4"/>
<dbReference type="GO" id="GO:0005886">
    <property type="term" value="C:plasma membrane"/>
    <property type="evidence" value="ECO:0007669"/>
    <property type="project" value="UniProtKB-SubCell"/>
</dbReference>
<reference evidence="26 27" key="1">
    <citation type="submission" date="2024-06" db="EMBL/GenBank/DDBJ databases">
        <title>A chromosome level genome sequence of Diviner's sage (Salvia divinorum).</title>
        <authorList>
            <person name="Ford S.A."/>
            <person name="Ro D.-K."/>
            <person name="Ness R.W."/>
            <person name="Phillips M.A."/>
        </authorList>
    </citation>
    <scope>NUCLEOTIDE SEQUENCE [LARGE SCALE GENOMIC DNA]</scope>
    <source>
        <strain evidence="26">SAF-2024a</strain>
        <tissue evidence="26">Leaf</tissue>
    </source>
</reference>
<evidence type="ECO:0000256" key="15">
    <source>
        <dbReference type="ARBA" id="ARBA00022840"/>
    </source>
</evidence>
<dbReference type="SMART" id="SM00369">
    <property type="entry name" value="LRR_TYP"/>
    <property type="match status" value="7"/>
</dbReference>
<keyword evidence="19" id="KW-0325">Glycoprotein</keyword>
<keyword evidence="12" id="KW-0677">Repeat</keyword>
<comment type="subcellular location">
    <subcellularLocation>
        <location evidence="1">Cell membrane</location>
        <topology evidence="1">Single-pass type I membrane protein</topology>
    </subcellularLocation>
</comment>
<dbReference type="Pfam" id="PF23598">
    <property type="entry name" value="LRR_14"/>
    <property type="match status" value="1"/>
</dbReference>
<organism evidence="26 27">
    <name type="scientific">Salvia divinorum</name>
    <name type="common">Maria pastora</name>
    <name type="synonym">Diviner's sage</name>
    <dbReference type="NCBI Taxonomy" id="28513"/>
    <lineage>
        <taxon>Eukaryota</taxon>
        <taxon>Viridiplantae</taxon>
        <taxon>Streptophyta</taxon>
        <taxon>Embryophyta</taxon>
        <taxon>Tracheophyta</taxon>
        <taxon>Spermatophyta</taxon>
        <taxon>Magnoliopsida</taxon>
        <taxon>eudicotyledons</taxon>
        <taxon>Gunneridae</taxon>
        <taxon>Pentapetalae</taxon>
        <taxon>asterids</taxon>
        <taxon>lamiids</taxon>
        <taxon>Lamiales</taxon>
        <taxon>Lamiaceae</taxon>
        <taxon>Nepetoideae</taxon>
        <taxon>Mentheae</taxon>
        <taxon>Salviinae</taxon>
        <taxon>Salvia</taxon>
        <taxon>Salvia subgen. Calosphace</taxon>
    </lineage>
</organism>
<feature type="domain" description="Protein kinase" evidence="25">
    <location>
        <begin position="753"/>
        <end position="1029"/>
    </location>
</feature>
<evidence type="ECO:0000256" key="16">
    <source>
        <dbReference type="ARBA" id="ARBA00022989"/>
    </source>
</evidence>
<dbReference type="FunFam" id="3.80.10.10:FF:000288">
    <property type="entry name" value="LRR receptor-like serine/threonine-protein kinase EFR"/>
    <property type="match status" value="1"/>
</dbReference>
<dbReference type="FunFam" id="3.80.10.10:FF:000383">
    <property type="entry name" value="Leucine-rich repeat receptor protein kinase EMS1"/>
    <property type="match status" value="1"/>
</dbReference>
<dbReference type="InterPro" id="IPR051809">
    <property type="entry name" value="Plant_receptor-like_S/T_kinase"/>
</dbReference>
<evidence type="ECO:0000256" key="19">
    <source>
        <dbReference type="ARBA" id="ARBA00023180"/>
    </source>
</evidence>
<dbReference type="InterPro" id="IPR032675">
    <property type="entry name" value="LRR_dom_sf"/>
</dbReference>
<evidence type="ECO:0000256" key="2">
    <source>
        <dbReference type="ARBA" id="ARBA00008684"/>
    </source>
</evidence>
<dbReference type="PROSITE" id="PS51450">
    <property type="entry name" value="LRR"/>
    <property type="match status" value="1"/>
</dbReference>
<dbReference type="InterPro" id="IPR003591">
    <property type="entry name" value="Leu-rich_rpt_typical-subtyp"/>
</dbReference>
<dbReference type="Pfam" id="PF08263">
    <property type="entry name" value="LRRNT_2"/>
    <property type="match status" value="1"/>
</dbReference>
<dbReference type="InterPro" id="IPR017441">
    <property type="entry name" value="Protein_kinase_ATP_BS"/>
</dbReference>
<dbReference type="Gene3D" id="3.30.200.20">
    <property type="entry name" value="Phosphorylase Kinase, domain 1"/>
    <property type="match status" value="1"/>
</dbReference>
<dbReference type="EMBL" id="JBEAFC010000014">
    <property type="protein sequence ID" value="KAL1533701.1"/>
    <property type="molecule type" value="Genomic_DNA"/>
</dbReference>
<keyword evidence="7" id="KW-0597">Phosphoprotein</keyword>
<keyword evidence="17 23" id="KW-0472">Membrane</keyword>
<dbReference type="InterPro" id="IPR001611">
    <property type="entry name" value="Leu-rich_rpt"/>
</dbReference>
<feature type="signal peptide" evidence="24">
    <location>
        <begin position="1"/>
        <end position="25"/>
    </location>
</feature>
<evidence type="ECO:0000256" key="5">
    <source>
        <dbReference type="ARBA" id="ARBA00022475"/>
    </source>
</evidence>
<evidence type="ECO:0000256" key="24">
    <source>
        <dbReference type="SAM" id="SignalP"/>
    </source>
</evidence>
<evidence type="ECO:0000256" key="4">
    <source>
        <dbReference type="ARBA" id="ARBA00012513"/>
    </source>
</evidence>
<dbReference type="FunFam" id="3.80.10.10:FF:000275">
    <property type="entry name" value="Leucine-rich repeat receptor-like protein kinase"/>
    <property type="match status" value="1"/>
</dbReference>
<dbReference type="PROSITE" id="PS50011">
    <property type="entry name" value="PROTEIN_KINASE_DOM"/>
    <property type="match status" value="1"/>
</dbReference>
<dbReference type="GO" id="GO:0006952">
    <property type="term" value="P:defense response"/>
    <property type="evidence" value="ECO:0007669"/>
    <property type="project" value="UniProtKB-ARBA"/>
</dbReference>
<feature type="chain" id="PRO_5044812168" description="non-specific serine/threonine protein kinase" evidence="24">
    <location>
        <begin position="26"/>
        <end position="1043"/>
    </location>
</feature>
<evidence type="ECO:0000256" key="21">
    <source>
        <dbReference type="ARBA" id="ARBA00048679"/>
    </source>
</evidence>
<evidence type="ECO:0000259" key="25">
    <source>
        <dbReference type="PROSITE" id="PS50011"/>
    </source>
</evidence>
<proteinExistence type="inferred from homology"/>
<keyword evidence="11 24" id="KW-0732">Signal</keyword>
<keyword evidence="5" id="KW-1003">Cell membrane</keyword>
<comment type="similarity">
    <text evidence="3">Belongs to the RLP family.</text>
</comment>
<evidence type="ECO:0000256" key="12">
    <source>
        <dbReference type="ARBA" id="ARBA00022737"/>
    </source>
</evidence>
<evidence type="ECO:0000256" key="7">
    <source>
        <dbReference type="ARBA" id="ARBA00022553"/>
    </source>
</evidence>
<evidence type="ECO:0000313" key="27">
    <source>
        <dbReference type="Proteomes" id="UP001567538"/>
    </source>
</evidence>
<evidence type="ECO:0000256" key="1">
    <source>
        <dbReference type="ARBA" id="ARBA00004251"/>
    </source>
</evidence>
<dbReference type="Pfam" id="PF00069">
    <property type="entry name" value="Pkinase"/>
    <property type="match status" value="1"/>
</dbReference>
<dbReference type="SUPFAM" id="SSF56112">
    <property type="entry name" value="Protein kinase-like (PK-like)"/>
    <property type="match status" value="1"/>
</dbReference>
<evidence type="ECO:0000256" key="13">
    <source>
        <dbReference type="ARBA" id="ARBA00022741"/>
    </source>
</evidence>
<evidence type="ECO:0000256" key="18">
    <source>
        <dbReference type="ARBA" id="ARBA00023170"/>
    </source>
</evidence>
<dbReference type="Gene3D" id="1.10.510.10">
    <property type="entry name" value="Transferase(Phosphotransferase) domain 1"/>
    <property type="match status" value="1"/>
</dbReference>
<feature type="transmembrane region" description="Helical" evidence="23">
    <location>
        <begin position="698"/>
        <end position="718"/>
    </location>
</feature>
<gene>
    <name evidence="26" type="ORF">AAHA92_33552</name>
</gene>
<dbReference type="SMART" id="SM00365">
    <property type="entry name" value="LRR_SD22"/>
    <property type="match status" value="3"/>
</dbReference>
<dbReference type="SUPFAM" id="SSF52058">
    <property type="entry name" value="L domain-like"/>
    <property type="match status" value="2"/>
</dbReference>
<comment type="similarity">
    <text evidence="2">Belongs to the protein kinase superfamily. Ser/Thr protein kinase family.</text>
</comment>
<dbReference type="PANTHER" id="PTHR27008:SF585">
    <property type="entry name" value="PROTEIN KINASE DOMAIN-CONTAINING PROTEIN"/>
    <property type="match status" value="1"/>
</dbReference>
<dbReference type="Proteomes" id="UP001567538">
    <property type="component" value="Unassembled WGS sequence"/>
</dbReference>
<evidence type="ECO:0000256" key="10">
    <source>
        <dbReference type="ARBA" id="ARBA00022692"/>
    </source>
</evidence>
<dbReference type="InterPro" id="IPR055414">
    <property type="entry name" value="LRR_R13L4/SHOC2-like"/>
</dbReference>
<dbReference type="GO" id="GO:0004674">
    <property type="term" value="F:protein serine/threonine kinase activity"/>
    <property type="evidence" value="ECO:0007669"/>
    <property type="project" value="UniProtKB-KW"/>
</dbReference>
<keyword evidence="27" id="KW-1185">Reference proteome</keyword>
<keyword evidence="6 26" id="KW-0723">Serine/threonine-protein kinase</keyword>
<name>A0ABD1FPE6_SALDI</name>
<dbReference type="SMART" id="SM00220">
    <property type="entry name" value="S_TKc"/>
    <property type="match status" value="1"/>
</dbReference>
<dbReference type="InterPro" id="IPR011009">
    <property type="entry name" value="Kinase-like_dom_sf"/>
</dbReference>
<evidence type="ECO:0000256" key="9">
    <source>
        <dbReference type="ARBA" id="ARBA00022679"/>
    </source>
</evidence>
<evidence type="ECO:0000256" key="6">
    <source>
        <dbReference type="ARBA" id="ARBA00022527"/>
    </source>
</evidence>
<keyword evidence="15 22" id="KW-0067">ATP-binding</keyword>
<keyword evidence="18" id="KW-0675">Receptor</keyword>
<evidence type="ECO:0000256" key="22">
    <source>
        <dbReference type="PROSITE-ProRule" id="PRU10141"/>
    </source>
</evidence>
<keyword evidence="14 26" id="KW-0418">Kinase</keyword>
<dbReference type="Pfam" id="PF00560">
    <property type="entry name" value="LRR_1"/>
    <property type="match status" value="4"/>
</dbReference>
<sequence length="1043" mass="114400">MATFPSHYSLIILLISISLFTLTSSTNSTTDQDALLNFKNFIKFPNPNSTFITNWSPNTPLCNWTGVSCSATHHRVTALNLSNLALRGSLAPHLGNLTFLQSLNLSSNNFTGALPSELSKLRRLKALNVGSNDLAGEIPPAFGALSQLRQLLLGNNRFSGRIPRIFNNMSLLVEIDMSVNDLSRMISAAVMRRSSGESISRRIDSVGKFRRECTSIQTILKVFHLLFSTFPLCNIPKQVGNLTSIEYLDLAHNKLSGELPEEIGNLAKLEVFAAPFNDFLNGSIPPSIFNISTLQTLALQQNLFSGTLPPDMGRSLFNLQRLFLYFNRLTGKVPTSIANASELTVIELNRNSFTGSIPDFGNLRKLQALRLWENNLTGAASPNQELTFLSSLTNCRHLETLEILDNPYMNGVLPASVGNLSTSLVTFSAANCSLRGVIPFEIGNLSTLQTLDLSKNKLIGSIPATVGQLKQVTKLYLDSNQLQGYIPRDLCQMSSLGNLYLSSNMLTGAIPECLGEIGSLRLVSLASNKLNSTLPSSLFDLKDLIELHLTSNNLSGHLSDQIKNFETISEMDLSCNTFSGNIPSTISGCRSLESLNLSSNMFNGSIPRSMGEIRGLTELNLSNNHLSGSIPESLTKLGLELFSVSDNRLEGEIPDKGSFENFSAESFANNSALCGVARFQVSPCGKPASKSVWDVMKYIVPAFIAAMVLVAVVIFLIWRRRQKNPPPSGEVLTVGVGWKVVSEREIKNGTNSFSETNLLGRGGMGSVFKATIADEMEVAVKVFNLQMEGATKSFETESQILSSIRHRNLVKILGCCSNPEFKALILAYMPNGSLEKWLHSDKFLDLMQRVNIAIDVALALEYLHHDHTYTVVHCDIKPNNVLLDEDMTAHVGDFGISKLFDNGEVAVHTINMATVGYAAPEFGSEGRISTSGDVYSYGILLLEMFTSKRPTDDMFKGETSIKVWVENAMKENAIGQIVAPGLVSREDSKFSTKLECVKSVFDLAMKCLAYSPEERINMMQVVAALHKIKAKIPVKEVSKKLYK</sequence>
<keyword evidence="9 26" id="KW-0808">Transferase</keyword>
<dbReference type="AlphaFoldDB" id="A0ABD1FPE6"/>
<dbReference type="GO" id="GO:0005524">
    <property type="term" value="F:ATP binding"/>
    <property type="evidence" value="ECO:0007669"/>
    <property type="project" value="UniProtKB-UniRule"/>
</dbReference>
<protein>
    <recommendedName>
        <fullName evidence="4">non-specific serine/threonine protein kinase</fullName>
        <ecNumber evidence="4">2.7.11.1</ecNumber>
    </recommendedName>
</protein>
<dbReference type="Gene3D" id="3.80.10.10">
    <property type="entry name" value="Ribonuclease Inhibitor"/>
    <property type="match status" value="4"/>
</dbReference>
<dbReference type="PANTHER" id="PTHR27008">
    <property type="entry name" value="OS04G0122200 PROTEIN"/>
    <property type="match status" value="1"/>
</dbReference>
<keyword evidence="8" id="KW-0433">Leucine-rich repeat</keyword>
<dbReference type="PRINTS" id="PR00019">
    <property type="entry name" value="LEURICHRPT"/>
</dbReference>
<evidence type="ECO:0000256" key="11">
    <source>
        <dbReference type="ARBA" id="ARBA00022729"/>
    </source>
</evidence>
<evidence type="ECO:0000256" key="14">
    <source>
        <dbReference type="ARBA" id="ARBA00022777"/>
    </source>
</evidence>
<evidence type="ECO:0000256" key="8">
    <source>
        <dbReference type="ARBA" id="ARBA00022614"/>
    </source>
</evidence>
<keyword evidence="10 23" id="KW-0812">Transmembrane</keyword>